<proteinExistence type="predicted"/>
<sequence length="245" mass="24852">GDTGTVTVPAAGDGVLSPAGSGSELEESGKSSGKKLDAMTLIKEDMSIFGHCPAHDEFYLVVCNHCSQVVKPQAFQKHCAERRHGPLNKLYARAAATAAKCHVTVNGQPAAGGTPGTATAPGRAALPAARCDAALTPLPTPSLNSLPSLFVPVVNLEKIPSIPKPDGHGIKVPPKAVPTNTKEPMGKPATAAVPKEPPVSAGVGGDSAMPADGPGCKPESTPAPGEKDVGASKPPPRSHKKLARE</sequence>
<feature type="region of interest" description="Disordered" evidence="1">
    <location>
        <begin position="160"/>
        <end position="245"/>
    </location>
</feature>
<dbReference type="AlphaFoldDB" id="A0A7L3FCI8"/>
<name>A0A7L3FCI8_9GRUI</name>
<evidence type="ECO:0000313" key="2">
    <source>
        <dbReference type="EMBL" id="NXT77899.1"/>
    </source>
</evidence>
<accession>A0A7L3FCI8</accession>
<feature type="compositionally biased region" description="Basic residues" evidence="1">
    <location>
        <begin position="236"/>
        <end position="245"/>
    </location>
</feature>
<dbReference type="PANTHER" id="PTHR15117:SF5">
    <property type="entry name" value="ATAXIN-7-LIKE PROTEIN 2"/>
    <property type="match status" value="1"/>
</dbReference>
<dbReference type="PANTHER" id="PTHR15117">
    <property type="entry name" value="ATAXIN 7 RELATED"/>
    <property type="match status" value="1"/>
</dbReference>
<protein>
    <submittedName>
        <fullName evidence="2">AT7L2 protein</fullName>
    </submittedName>
</protein>
<dbReference type="Proteomes" id="UP000557426">
    <property type="component" value="Unassembled WGS sequence"/>
</dbReference>
<gene>
    <name evidence="2" type="primary">Atxn7l2</name>
    <name evidence="2" type="ORF">ZAPATR_R14518</name>
</gene>
<organism evidence="2 3">
    <name type="scientific">Zapornia atra</name>
    <name type="common">Henderson crake</name>
    <dbReference type="NCBI Taxonomy" id="2585822"/>
    <lineage>
        <taxon>Eukaryota</taxon>
        <taxon>Metazoa</taxon>
        <taxon>Chordata</taxon>
        <taxon>Craniata</taxon>
        <taxon>Vertebrata</taxon>
        <taxon>Euteleostomi</taxon>
        <taxon>Archelosauria</taxon>
        <taxon>Archosauria</taxon>
        <taxon>Dinosauria</taxon>
        <taxon>Saurischia</taxon>
        <taxon>Theropoda</taxon>
        <taxon>Coelurosauria</taxon>
        <taxon>Aves</taxon>
        <taxon>Neognathae</taxon>
        <taxon>Neoaves</taxon>
        <taxon>Gruiformes</taxon>
        <taxon>Rallidae</taxon>
        <taxon>Zapornia</taxon>
    </lineage>
</organism>
<keyword evidence="3" id="KW-1185">Reference proteome</keyword>
<dbReference type="EMBL" id="VZTU01012666">
    <property type="protein sequence ID" value="NXT77899.1"/>
    <property type="molecule type" value="Genomic_DNA"/>
</dbReference>
<feature type="region of interest" description="Disordered" evidence="1">
    <location>
        <begin position="1"/>
        <end position="33"/>
    </location>
</feature>
<feature type="non-terminal residue" evidence="2">
    <location>
        <position position="245"/>
    </location>
</feature>
<feature type="non-terminal residue" evidence="2">
    <location>
        <position position="1"/>
    </location>
</feature>
<evidence type="ECO:0000256" key="1">
    <source>
        <dbReference type="SAM" id="MobiDB-lite"/>
    </source>
</evidence>
<evidence type="ECO:0000313" key="3">
    <source>
        <dbReference type="Proteomes" id="UP000557426"/>
    </source>
</evidence>
<reference evidence="2 3" key="1">
    <citation type="submission" date="2019-09" db="EMBL/GenBank/DDBJ databases">
        <title>Bird 10,000 Genomes (B10K) Project - Family phase.</title>
        <authorList>
            <person name="Zhang G."/>
        </authorList>
    </citation>
    <scope>NUCLEOTIDE SEQUENCE [LARGE SCALE GENOMIC DNA]</scope>
    <source>
        <strain evidence="2">B10K-DU-011-47</strain>
        <tissue evidence="2">Mixed tissue sample</tissue>
    </source>
</reference>
<comment type="caution">
    <text evidence="2">The sequence shown here is derived from an EMBL/GenBank/DDBJ whole genome shotgun (WGS) entry which is preliminary data.</text>
</comment>
<dbReference type="InterPro" id="IPR052237">
    <property type="entry name" value="Ataxin-7-like_regulator"/>
</dbReference>